<proteinExistence type="predicted"/>
<dbReference type="InterPro" id="IPR049492">
    <property type="entry name" value="BD-FAE-like_dom"/>
</dbReference>
<dbReference type="SUPFAM" id="SSF53474">
    <property type="entry name" value="alpha/beta-Hydrolases"/>
    <property type="match status" value="1"/>
</dbReference>
<dbReference type="EMBL" id="DYWV01000257">
    <property type="protein sequence ID" value="HJF40789.1"/>
    <property type="molecule type" value="Genomic_DNA"/>
</dbReference>
<reference evidence="2" key="2">
    <citation type="submission" date="2021-09" db="EMBL/GenBank/DDBJ databases">
        <authorList>
            <person name="Gilroy R."/>
        </authorList>
    </citation>
    <scope>NUCLEOTIDE SEQUENCE</scope>
    <source>
        <strain evidence="2">CHK193-16274</strain>
    </source>
</reference>
<protein>
    <submittedName>
        <fullName evidence="2">Alpha/beta hydrolase</fullName>
    </submittedName>
</protein>
<dbReference type="Pfam" id="PF20434">
    <property type="entry name" value="BD-FAE"/>
    <property type="match status" value="1"/>
</dbReference>
<evidence type="ECO:0000313" key="2">
    <source>
        <dbReference type="EMBL" id="HJF40789.1"/>
    </source>
</evidence>
<sequence>MRKKFLFHKTLSIILIVLFITLFTFSSVQAYSSYKYNDYMNIIFQDEQYFDRNTYKNFLNVFNSYTKGLNFNSDYNTIKKQMITKVLELRKNYPNSATVSNISNKLLNKIINDNSNNSQNLIQNILNEIISLFNSSIVMMVPDETVTIDSTTATKLVGDKYNVELSANIYYANDLNSDGTPKSNKWVVLVHGFMMNGQAITDALGEMYLEQGYNILAPDLRGAGNTSGSNGMGYLESLDVFDWLTYLNNRYSNNCSQILVHGVSLGGATTLFLSGLEIDGKTIKDKNVIGLIDDCGYTSMTGIIKDLLNTVGDSELVSMILGIFDKDSLSDILTDEQIKEFLITTVGVGLTEENFDEKQDAINSLRKCEVPLLIIHGTNDTTVPFKNSDTVYNEAMKISSIPYVQRFIADGEPHAFIVVGNQYNVYEGHVHNFIKEAESIAAGNTSDKESTYEQEEEKQSSLWDNIIKTLVLFKDMLF</sequence>
<comment type="caution">
    <text evidence="2">The sequence shown here is derived from an EMBL/GenBank/DDBJ whole genome shotgun (WGS) entry which is preliminary data.</text>
</comment>
<dbReference type="Gene3D" id="3.40.50.1820">
    <property type="entry name" value="alpha/beta hydrolase"/>
    <property type="match status" value="1"/>
</dbReference>
<keyword evidence="2" id="KW-0378">Hydrolase</keyword>
<dbReference type="Proteomes" id="UP000749320">
    <property type="component" value="Unassembled WGS sequence"/>
</dbReference>
<dbReference type="PRINTS" id="PR00111">
    <property type="entry name" value="ABHYDROLASE"/>
</dbReference>
<dbReference type="InterPro" id="IPR000073">
    <property type="entry name" value="AB_hydrolase_1"/>
</dbReference>
<evidence type="ECO:0000313" key="3">
    <source>
        <dbReference type="Proteomes" id="UP000749320"/>
    </source>
</evidence>
<dbReference type="GO" id="GO:0016787">
    <property type="term" value="F:hydrolase activity"/>
    <property type="evidence" value="ECO:0007669"/>
    <property type="project" value="UniProtKB-KW"/>
</dbReference>
<gene>
    <name evidence="2" type="ORF">K8V91_07680</name>
</gene>
<dbReference type="PANTHER" id="PTHR12277">
    <property type="entry name" value="ALPHA/BETA HYDROLASE DOMAIN-CONTAINING PROTEIN"/>
    <property type="match status" value="1"/>
</dbReference>
<dbReference type="AlphaFoldDB" id="A0A921GC04"/>
<dbReference type="PANTHER" id="PTHR12277:SF81">
    <property type="entry name" value="PROTEIN ABHD13"/>
    <property type="match status" value="1"/>
</dbReference>
<dbReference type="InterPro" id="IPR029058">
    <property type="entry name" value="AB_hydrolase_fold"/>
</dbReference>
<accession>A0A921GC04</accession>
<name>A0A921GC04_9FIRM</name>
<organism evidence="2 3">
    <name type="scientific">Thomasclavelia spiroformis</name>
    <dbReference type="NCBI Taxonomy" id="29348"/>
    <lineage>
        <taxon>Bacteria</taxon>
        <taxon>Bacillati</taxon>
        <taxon>Bacillota</taxon>
        <taxon>Erysipelotrichia</taxon>
        <taxon>Erysipelotrichales</taxon>
        <taxon>Coprobacillaceae</taxon>
        <taxon>Thomasclavelia</taxon>
    </lineage>
</organism>
<feature type="domain" description="BD-FAE-like" evidence="1">
    <location>
        <begin position="183"/>
        <end position="393"/>
    </location>
</feature>
<evidence type="ECO:0000259" key="1">
    <source>
        <dbReference type="Pfam" id="PF20434"/>
    </source>
</evidence>
<reference evidence="2" key="1">
    <citation type="journal article" date="2021" name="PeerJ">
        <title>Extensive microbial diversity within the chicken gut microbiome revealed by metagenomics and culture.</title>
        <authorList>
            <person name="Gilroy R."/>
            <person name="Ravi A."/>
            <person name="Getino M."/>
            <person name="Pursley I."/>
            <person name="Horton D.L."/>
            <person name="Alikhan N.F."/>
            <person name="Baker D."/>
            <person name="Gharbi K."/>
            <person name="Hall N."/>
            <person name="Watson M."/>
            <person name="Adriaenssens E.M."/>
            <person name="Foster-Nyarko E."/>
            <person name="Jarju S."/>
            <person name="Secka A."/>
            <person name="Antonio M."/>
            <person name="Oren A."/>
            <person name="Chaudhuri R.R."/>
            <person name="La Ragione R."/>
            <person name="Hildebrand F."/>
            <person name="Pallen M.J."/>
        </authorList>
    </citation>
    <scope>NUCLEOTIDE SEQUENCE</scope>
    <source>
        <strain evidence="2">CHK193-16274</strain>
    </source>
</reference>